<evidence type="ECO:0000256" key="2">
    <source>
        <dbReference type="ARBA" id="ARBA00022771"/>
    </source>
</evidence>
<dbReference type="Proteomes" id="UP000694523">
    <property type="component" value="Unplaced"/>
</dbReference>
<evidence type="ECO:0000256" key="1">
    <source>
        <dbReference type="ARBA" id="ARBA00022723"/>
    </source>
</evidence>
<dbReference type="SMART" id="SM00980">
    <property type="entry name" value="THAP"/>
    <property type="match status" value="1"/>
</dbReference>
<feature type="compositionally biased region" description="Low complexity" evidence="6">
    <location>
        <begin position="163"/>
        <end position="172"/>
    </location>
</feature>
<feature type="region of interest" description="Disordered" evidence="6">
    <location>
        <begin position="85"/>
        <end position="193"/>
    </location>
</feature>
<dbReference type="PANTHER" id="PTHR31751:SF44">
    <property type="entry name" value="SI:CH211-211K8.4-RELATED"/>
    <property type="match status" value="1"/>
</dbReference>
<evidence type="ECO:0000256" key="5">
    <source>
        <dbReference type="PROSITE-ProRule" id="PRU00309"/>
    </source>
</evidence>
<reference evidence="8" key="1">
    <citation type="submission" date="2025-08" db="UniProtKB">
        <authorList>
            <consortium name="Ensembl"/>
        </authorList>
    </citation>
    <scope>IDENTIFICATION</scope>
</reference>
<dbReference type="InterPro" id="IPR038441">
    <property type="entry name" value="THAP_Znf_sf"/>
</dbReference>
<dbReference type="PROSITE" id="PS50950">
    <property type="entry name" value="ZF_THAP"/>
    <property type="match status" value="1"/>
</dbReference>
<feature type="domain" description="THAP-type" evidence="7">
    <location>
        <begin position="1"/>
        <end position="83"/>
    </location>
</feature>
<feature type="compositionally biased region" description="Low complexity" evidence="6">
    <location>
        <begin position="114"/>
        <end position="126"/>
    </location>
</feature>
<keyword evidence="9" id="KW-1185">Reference proteome</keyword>
<keyword evidence="4 5" id="KW-0238">DNA-binding</keyword>
<protein>
    <recommendedName>
        <fullName evidence="7">THAP-type domain-containing protein</fullName>
    </recommendedName>
</protein>
<keyword evidence="2 5" id="KW-0863">Zinc-finger</keyword>
<dbReference type="InterPro" id="IPR006612">
    <property type="entry name" value="THAP_Znf"/>
</dbReference>
<dbReference type="Gene3D" id="6.20.210.20">
    <property type="entry name" value="THAP domain"/>
    <property type="match status" value="1"/>
</dbReference>
<sequence length="336" mass="37101">MSRKTRKCAFGCESHRALFSLPKDEPTRQKWLEFLSGIPHLTSVNSHLCDRHFTDSCLANLGLYLSGLTTRLALITGAIPTVRASTSEEPSHTGDTGCHEAPFTPPVRSIGVQTTDTTVLTKTASTQFSPRPLKVHVRSKGTQAVPSTTEKSSETQQHWLDFSSTSTKSSSTGLGKRPSKRPRLEEEEDEDDVEDMDIFEVIVSHDSTYEPGASTKATSTTAASILEASEVIDKEPTAMKDAKYIVFESSLREIFDNCPVCKHHCKVKRRKCGTLVSFTQKCPHCQYSRQWQSGPIIGSTPVGNIQLSAAVYFSGGSFVKVTRVNITKLFDILYYL</sequence>
<accession>A0A8C6TZN7</accession>
<evidence type="ECO:0000313" key="9">
    <source>
        <dbReference type="Proteomes" id="UP000694523"/>
    </source>
</evidence>
<dbReference type="Pfam" id="PF05485">
    <property type="entry name" value="THAP"/>
    <property type="match status" value="1"/>
</dbReference>
<dbReference type="SUPFAM" id="SSF57716">
    <property type="entry name" value="Glucocorticoid receptor-like (DNA-binding domain)"/>
    <property type="match status" value="1"/>
</dbReference>
<dbReference type="PANTHER" id="PTHR31751">
    <property type="entry name" value="SI:CH211-108C17.2-RELATED-RELATED"/>
    <property type="match status" value="1"/>
</dbReference>
<organism evidence="8 9">
    <name type="scientific">Neogobius melanostomus</name>
    <name type="common">round goby</name>
    <dbReference type="NCBI Taxonomy" id="47308"/>
    <lineage>
        <taxon>Eukaryota</taxon>
        <taxon>Metazoa</taxon>
        <taxon>Chordata</taxon>
        <taxon>Craniata</taxon>
        <taxon>Vertebrata</taxon>
        <taxon>Euteleostomi</taxon>
        <taxon>Actinopterygii</taxon>
        <taxon>Neopterygii</taxon>
        <taxon>Teleostei</taxon>
        <taxon>Neoteleostei</taxon>
        <taxon>Acanthomorphata</taxon>
        <taxon>Gobiaria</taxon>
        <taxon>Gobiiformes</taxon>
        <taxon>Gobioidei</taxon>
        <taxon>Gobiidae</taxon>
        <taxon>Benthophilinae</taxon>
        <taxon>Neogobiini</taxon>
        <taxon>Neogobius</taxon>
    </lineage>
</organism>
<evidence type="ECO:0000259" key="7">
    <source>
        <dbReference type="PROSITE" id="PS50950"/>
    </source>
</evidence>
<dbReference type="GO" id="GO:0008270">
    <property type="term" value="F:zinc ion binding"/>
    <property type="evidence" value="ECO:0007669"/>
    <property type="project" value="UniProtKB-KW"/>
</dbReference>
<reference evidence="8" key="2">
    <citation type="submission" date="2025-09" db="UniProtKB">
        <authorList>
            <consortium name="Ensembl"/>
        </authorList>
    </citation>
    <scope>IDENTIFICATION</scope>
</reference>
<dbReference type="GO" id="GO:0003677">
    <property type="term" value="F:DNA binding"/>
    <property type="evidence" value="ECO:0007669"/>
    <property type="project" value="UniProtKB-UniRule"/>
</dbReference>
<evidence type="ECO:0000256" key="4">
    <source>
        <dbReference type="ARBA" id="ARBA00023125"/>
    </source>
</evidence>
<dbReference type="Ensembl" id="ENSNMLT00000033288.1">
    <property type="protein sequence ID" value="ENSNMLP00000029844.1"/>
    <property type="gene ID" value="ENSNMLG00000018882.1"/>
</dbReference>
<evidence type="ECO:0000313" key="8">
    <source>
        <dbReference type="Ensembl" id="ENSNMLP00000029844.1"/>
    </source>
</evidence>
<name>A0A8C6TZN7_9GOBI</name>
<evidence type="ECO:0000256" key="6">
    <source>
        <dbReference type="SAM" id="MobiDB-lite"/>
    </source>
</evidence>
<keyword evidence="3" id="KW-0862">Zinc</keyword>
<dbReference type="AlphaFoldDB" id="A0A8C6TZN7"/>
<dbReference type="SMART" id="SM00692">
    <property type="entry name" value="DM3"/>
    <property type="match status" value="1"/>
</dbReference>
<keyword evidence="1" id="KW-0479">Metal-binding</keyword>
<evidence type="ECO:0000256" key="3">
    <source>
        <dbReference type="ARBA" id="ARBA00022833"/>
    </source>
</evidence>
<feature type="compositionally biased region" description="Polar residues" evidence="6">
    <location>
        <begin position="140"/>
        <end position="158"/>
    </location>
</feature>
<proteinExistence type="predicted"/>